<protein>
    <submittedName>
        <fullName evidence="1">Predicted protein</fullName>
    </submittedName>
</protein>
<reference evidence="2" key="1">
    <citation type="submission" date="2008-10" db="EMBL/GenBank/DDBJ databases">
        <authorList>
            <person name="Molnar K."/>
        </authorList>
    </citation>
    <scope>NUCLEOTIDE SEQUENCE [LARGE SCALE GENOMIC DNA]</scope>
    <source>
        <strain evidence="2">NRRL 15998</strain>
    </source>
</reference>
<accession>D6AU55</accession>
<reference evidence="2" key="2">
    <citation type="submission" date="2008-12" db="EMBL/GenBank/DDBJ databases">
        <title>Annotation of Streptomyces roseosporus strain NRRL 15998.</title>
        <authorList>
            <consortium name="The Broad Institute Genome Sequencing Platform"/>
            <consortium name="Broad Institute Microbial Sequencing Center"/>
            <person name="Fischbach M."/>
            <person name="Ward D."/>
            <person name="Young S."/>
            <person name="Kodira C.D."/>
            <person name="Zeng Q."/>
            <person name="Koehrsen M."/>
            <person name="Godfrey P."/>
            <person name="Alvarado L."/>
            <person name="Berlin A.M."/>
            <person name="Borenstein D."/>
            <person name="Chen Z."/>
            <person name="Engels R."/>
            <person name="Freedman E."/>
            <person name="Gellesch M."/>
            <person name="Goldberg J."/>
            <person name="Griggs A."/>
            <person name="Gujja S."/>
            <person name="Heiman D.I."/>
            <person name="Hepburn T.A."/>
            <person name="Howarth C."/>
            <person name="Jen D."/>
            <person name="Larson L."/>
            <person name="Lewis B."/>
            <person name="Mehta T."/>
            <person name="Park D."/>
            <person name="Pearson M."/>
            <person name="Roberts A."/>
            <person name="Saif S."/>
            <person name="Shea T.D."/>
            <person name="Shenoy N."/>
            <person name="Sisk P."/>
            <person name="Stolte C."/>
            <person name="Sykes S.N."/>
            <person name="Walk T."/>
            <person name="White J."/>
            <person name="Yandava C."/>
            <person name="Straight P."/>
            <person name="Clardy J."/>
            <person name="Hung D."/>
            <person name="Kolter R."/>
            <person name="Mekalanos J."/>
            <person name="Walker S."/>
            <person name="Walsh C.T."/>
            <person name="Wieland B.L.C."/>
            <person name="Ilzarbe M."/>
            <person name="Galagan J."/>
            <person name="Nusbaum C."/>
            <person name="Birren B."/>
        </authorList>
    </citation>
    <scope>NUCLEOTIDE SEQUENCE [LARGE SCALE GENOMIC DNA]</scope>
    <source>
        <strain evidence="2">NRRL 15998</strain>
    </source>
</reference>
<dbReference type="Proteomes" id="UP000003986">
    <property type="component" value="Unassembled WGS sequence"/>
</dbReference>
<dbReference type="AlphaFoldDB" id="D6AU55"/>
<gene>
    <name evidence="1" type="ORF">SSGG_05582</name>
</gene>
<sequence>MGEECGFGLRTGDDFLALRPGQGPYHVGTGGSSGDTQPEYGLGGLRRMTGWQTVGQQFVAFAG</sequence>
<evidence type="ECO:0000313" key="1">
    <source>
        <dbReference type="EMBL" id="EFE78216.2"/>
    </source>
</evidence>
<dbReference type="EMBL" id="DS999644">
    <property type="protein sequence ID" value="EFE78216.2"/>
    <property type="molecule type" value="Genomic_DNA"/>
</dbReference>
<name>D6AU55_STRFL</name>
<proteinExistence type="predicted"/>
<organism evidence="1 2">
    <name type="scientific">Streptomyces filamentosus NRRL 15998</name>
    <dbReference type="NCBI Taxonomy" id="457431"/>
    <lineage>
        <taxon>Bacteria</taxon>
        <taxon>Bacillati</taxon>
        <taxon>Actinomycetota</taxon>
        <taxon>Actinomycetes</taxon>
        <taxon>Kitasatosporales</taxon>
        <taxon>Streptomycetaceae</taxon>
        <taxon>Streptomyces</taxon>
    </lineage>
</organism>
<evidence type="ECO:0000313" key="2">
    <source>
        <dbReference type="Proteomes" id="UP000003986"/>
    </source>
</evidence>